<feature type="transmembrane region" description="Helical" evidence="1">
    <location>
        <begin position="110"/>
        <end position="143"/>
    </location>
</feature>
<organism evidence="2 3">
    <name type="scientific">Paraburkholderia dioscoreae</name>
    <dbReference type="NCBI Taxonomy" id="2604047"/>
    <lineage>
        <taxon>Bacteria</taxon>
        <taxon>Pseudomonadati</taxon>
        <taxon>Pseudomonadota</taxon>
        <taxon>Betaproteobacteria</taxon>
        <taxon>Burkholderiales</taxon>
        <taxon>Burkholderiaceae</taxon>
        <taxon>Paraburkholderia</taxon>
    </lineage>
</organism>
<evidence type="ECO:0008006" key="4">
    <source>
        <dbReference type="Google" id="ProtNLM"/>
    </source>
</evidence>
<name>A0A5Q4Z1P1_9BURK</name>
<dbReference type="AlphaFoldDB" id="A0A5Q4Z1P1"/>
<keyword evidence="1" id="KW-1133">Transmembrane helix</keyword>
<feature type="transmembrane region" description="Helical" evidence="1">
    <location>
        <begin position="203"/>
        <end position="221"/>
    </location>
</feature>
<keyword evidence="1" id="KW-0812">Transmembrane</keyword>
<evidence type="ECO:0000313" key="2">
    <source>
        <dbReference type="EMBL" id="VVD27232.1"/>
    </source>
</evidence>
<keyword evidence="3" id="KW-1185">Reference proteome</keyword>
<feature type="transmembrane region" description="Helical" evidence="1">
    <location>
        <begin position="305"/>
        <end position="323"/>
    </location>
</feature>
<feature type="transmembrane region" description="Helical" evidence="1">
    <location>
        <begin position="256"/>
        <end position="274"/>
    </location>
</feature>
<feature type="transmembrane region" description="Helical" evidence="1">
    <location>
        <begin position="280"/>
        <end position="298"/>
    </location>
</feature>
<accession>A0A5Q4Z1P1</accession>
<feature type="transmembrane region" description="Helical" evidence="1">
    <location>
        <begin position="12"/>
        <end position="32"/>
    </location>
</feature>
<dbReference type="Proteomes" id="UP000325811">
    <property type="component" value="Chromosome I"/>
</dbReference>
<feature type="transmembrane region" description="Helical" evidence="1">
    <location>
        <begin position="84"/>
        <end position="104"/>
    </location>
</feature>
<protein>
    <recommendedName>
        <fullName evidence="4">Transmembrane protein</fullName>
    </recommendedName>
</protein>
<sequence length="628" mass="67996">MRPASTRIRSCAVGVGALIALIALCVLYVPLAPRLPTPGLDASWMYALNEGIARHLVFGRDIVFTFGPLASAYTRQFHPATLSIMDISSALIALSMWAGVLLAFARRWALSFLLIIVVIAPFEIRDAAFTMPEFLFFVACVRVSLPEQDAYHLPVNSRTVMLLALASLSIGLVPLVKGSFAGVAATQALLGIIALLCGRRLHIAALVVVVPAVAMIAAWTWCGQPVEALPAFFIAQSPIISGYAEAMSYPGPKGAVAYYVIASVILTACIWRTWKLPRLFRAIAMLGTVLYLFISFKAGFIRQDAHTIIAGGALLLVTIWAASLVNVRTAVVLMAISAICAYSVLPRQYSPRALRDVSIESYRSMVGAALHPPTPDDLRAAFRAANQAIAAQSPLPKTLGTVDVYPDDLSTIFANGLTWSGRPVFQSYSAYTPVLEAANAQHLLGATAPDTVFFEIAPIDGRLASLEEASSWPILRSRYAISEVGPRYIVMKRQRPVVLADPTLLSEGPFLLNAPIPVPHSDQPVLAKVGIGQSLAGRVLSTLFRSPTMQIELTLDNGTVVTRRYIPAMGTTGFIVSPFVESNESFVRLAKDDANQLRVTSVRFVSNTPWFWTRQFRVEFLGLGPVGK</sequence>
<evidence type="ECO:0000256" key="1">
    <source>
        <dbReference type="SAM" id="Phobius"/>
    </source>
</evidence>
<proteinExistence type="predicted"/>
<evidence type="ECO:0000313" key="3">
    <source>
        <dbReference type="Proteomes" id="UP000325811"/>
    </source>
</evidence>
<feature type="transmembrane region" description="Helical" evidence="1">
    <location>
        <begin position="155"/>
        <end position="173"/>
    </location>
</feature>
<feature type="transmembrane region" description="Helical" evidence="1">
    <location>
        <begin position="329"/>
        <end position="345"/>
    </location>
</feature>
<gene>
    <name evidence="2" type="ORF">PDMSB3_0770</name>
</gene>
<reference evidence="2 3" key="1">
    <citation type="submission" date="2019-08" db="EMBL/GenBank/DDBJ databases">
        <authorList>
            <person name="Herpell B J."/>
        </authorList>
    </citation>
    <scope>NUCLEOTIDE SEQUENCE [LARGE SCALE GENOMIC DNA]</scope>
    <source>
        <strain evidence="3">Msb3</strain>
    </source>
</reference>
<dbReference type="KEGG" id="pdio:PDMSB3_0770"/>
<keyword evidence="1" id="KW-0472">Membrane</keyword>
<dbReference type="EMBL" id="LR699553">
    <property type="protein sequence ID" value="VVD27232.1"/>
    <property type="molecule type" value="Genomic_DNA"/>
</dbReference>